<dbReference type="RefSeq" id="WP_207250467.1">
    <property type="nucleotide sequence ID" value="NZ_JAFMPM010000006.1"/>
</dbReference>
<protein>
    <recommendedName>
        <fullName evidence="5">Rad50/SbcC-type AAA domain-containing protein</fullName>
    </recommendedName>
</protein>
<evidence type="ECO:0000313" key="3">
    <source>
        <dbReference type="EMBL" id="QTX11752.1"/>
    </source>
</evidence>
<dbReference type="SUPFAM" id="SSF52540">
    <property type="entry name" value="P-loop containing nucleoside triphosphate hydrolases"/>
    <property type="match status" value="1"/>
</dbReference>
<evidence type="ECO:0000313" key="2">
    <source>
        <dbReference type="EMBL" id="MBO0612786.1"/>
    </source>
</evidence>
<dbReference type="EMBL" id="JAFMPM010000006">
    <property type="protein sequence ID" value="MBO0612786.1"/>
    <property type="molecule type" value="Genomic_DNA"/>
</dbReference>
<sequence length="605" mass="69622">MIIKKVEVKGAGKKSAIIEFEASLNVVAGASDTGKSYIIKCFQFIFGADAPPKPIEQANGYTHLEVTFETNDKKSRFTLSRELREKSDITCIELTNNNMATTLKPSHKGSPNLSRFFLDQFNLGNKVLAKGKESMNHSALTLRILEKIFLVDETRIISESSPLGKGQNTEKTQELSLLKTLLTGEDDSKILDAKEDKISKTNAKQKLDNLEDFLRQFFPSEEDAKKSLIKLDEILQGLEITYEQAEEELNQLIASNNLLVTERNQFRDNANSISRMITNDDILIGRFRILEKKYLSDRERLEANSEAVVYIEQQKIVNCPMCGSELTEEKEIDVDTIIQGNMAEIIKLDKHIKDLRSTIRNTENFIDKRKIELTAYMNEVGRIDALLEETVGNKLKVNRKLLRDLDLTRSKFRQQRDQEKKRQNILEEIGRLQVAYNDISDTYKLDDFSKETKQFSEEIKKILVRWGFPNGNDTVFDIDTRDIVVAGKPRSHFGKGYRAICFAAIIIGLMEYLIPKGRHPGFIILDSPLTTYRKRDESVEIKDEEVFLANDLIYAFYRDLCDYYKNSQIIIFDNQEPDECLHSEMNYIHFSKNENIGRYGFFPIN</sequence>
<dbReference type="AlphaFoldDB" id="A0A8B0SS82"/>
<dbReference type="Proteomes" id="UP000664466">
    <property type="component" value="Unassembled WGS sequence"/>
</dbReference>
<evidence type="ECO:0008006" key="5">
    <source>
        <dbReference type="Google" id="ProtNLM"/>
    </source>
</evidence>
<dbReference type="EMBL" id="CP072748">
    <property type="protein sequence ID" value="QTX11752.1"/>
    <property type="molecule type" value="Genomic_DNA"/>
</dbReference>
<keyword evidence="4" id="KW-1185">Reference proteome</keyword>
<organism evidence="3">
    <name type="scientific">Thiothrix fructosivorans</name>
    <dbReference type="NCBI Taxonomy" id="111770"/>
    <lineage>
        <taxon>Bacteria</taxon>
        <taxon>Pseudomonadati</taxon>
        <taxon>Pseudomonadota</taxon>
        <taxon>Gammaproteobacteria</taxon>
        <taxon>Thiotrichales</taxon>
        <taxon>Thiotrichaceae</taxon>
        <taxon>Thiothrix</taxon>
    </lineage>
</organism>
<keyword evidence="1" id="KW-0175">Coiled coil</keyword>
<evidence type="ECO:0000256" key="1">
    <source>
        <dbReference type="SAM" id="Coils"/>
    </source>
</evidence>
<dbReference type="InterPro" id="IPR027417">
    <property type="entry name" value="P-loop_NTPase"/>
</dbReference>
<reference evidence="2 4" key="1">
    <citation type="submission" date="2021-03" db="EMBL/GenBank/DDBJ databases">
        <title>Draft genome and methylome analysis of Thiotrix fructosivoruns ATCC 49748.</title>
        <authorList>
            <person name="Fomenkov A."/>
            <person name="Grabovich M.Y."/>
            <person name="Roberts R.J."/>
        </authorList>
    </citation>
    <scope>NUCLEOTIDE SEQUENCE [LARGE SCALE GENOMIC DNA]</scope>
    <source>
        <strain evidence="2 4">ATCC 49748</strain>
    </source>
</reference>
<gene>
    <name evidence="3" type="ORF">J1836_005245</name>
    <name evidence="2" type="ORF">J1836_07585</name>
</gene>
<reference evidence="3" key="2">
    <citation type="submission" date="2021-04" db="EMBL/GenBank/DDBJ databases">
        <title>Complete Genome and methylome analysis of Thiothrix fructosivorans ATCC 49748.</title>
        <authorList>
            <person name="Fomenkov A."/>
            <person name="Sun L."/>
            <person name="Vincze T."/>
            <person name="Grabovich M.Y."/>
            <person name="Roberts R.J."/>
        </authorList>
    </citation>
    <scope>NUCLEOTIDE SEQUENCE</scope>
    <source>
        <strain evidence="3">ATCC 49748</strain>
    </source>
</reference>
<accession>A0A8B0SS82</accession>
<proteinExistence type="predicted"/>
<name>A0A8B0SS82_9GAMM</name>
<feature type="coiled-coil region" evidence="1">
    <location>
        <begin position="228"/>
        <end position="262"/>
    </location>
</feature>
<evidence type="ECO:0000313" key="4">
    <source>
        <dbReference type="Proteomes" id="UP000664466"/>
    </source>
</evidence>
<dbReference type="Gene3D" id="3.40.50.300">
    <property type="entry name" value="P-loop containing nucleotide triphosphate hydrolases"/>
    <property type="match status" value="2"/>
</dbReference>